<organism evidence="6 7">
    <name type="scientific">Obba rivulosa</name>
    <dbReference type="NCBI Taxonomy" id="1052685"/>
    <lineage>
        <taxon>Eukaryota</taxon>
        <taxon>Fungi</taxon>
        <taxon>Dikarya</taxon>
        <taxon>Basidiomycota</taxon>
        <taxon>Agaricomycotina</taxon>
        <taxon>Agaricomycetes</taxon>
        <taxon>Polyporales</taxon>
        <taxon>Gelatoporiaceae</taxon>
        <taxon>Obba</taxon>
    </lineage>
</organism>
<protein>
    <recommendedName>
        <fullName evidence="5">MYND-type domain-containing protein</fullName>
    </recommendedName>
</protein>
<name>A0A8E2DQM4_9APHY</name>
<dbReference type="InterPro" id="IPR002893">
    <property type="entry name" value="Znf_MYND"/>
</dbReference>
<keyword evidence="3" id="KW-0862">Zinc</keyword>
<keyword evidence="2 4" id="KW-0863">Zinc-finger</keyword>
<evidence type="ECO:0000259" key="5">
    <source>
        <dbReference type="PROSITE" id="PS50865"/>
    </source>
</evidence>
<dbReference type="PROSITE" id="PS50865">
    <property type="entry name" value="ZF_MYND_2"/>
    <property type="match status" value="1"/>
</dbReference>
<evidence type="ECO:0000256" key="3">
    <source>
        <dbReference type="ARBA" id="ARBA00022833"/>
    </source>
</evidence>
<evidence type="ECO:0000256" key="4">
    <source>
        <dbReference type="PROSITE-ProRule" id="PRU00134"/>
    </source>
</evidence>
<keyword evidence="1" id="KW-0479">Metal-binding</keyword>
<dbReference type="OrthoDB" id="432970at2759"/>
<keyword evidence="7" id="KW-1185">Reference proteome</keyword>
<evidence type="ECO:0000313" key="7">
    <source>
        <dbReference type="Proteomes" id="UP000250043"/>
    </source>
</evidence>
<dbReference type="SUPFAM" id="SSF144232">
    <property type="entry name" value="HIT/MYND zinc finger-like"/>
    <property type="match status" value="1"/>
</dbReference>
<sequence>MCSAFSGFSFESKGKKLLMCSACKDAWYCNRECQLADRKEHKLPCSLRQLHLKVVEADDVEHALVAPQASLPRDTIKKPLLTDFAEEFHAFASRFRLDFMEAFVLARASELQASPEVPKVLYVRVVRVKNPATSSKPWSRFDIRSADLYTFPELQKAMPRALQNVTPLAALKASEDIRQEEIRALGHNKRMAMVIVSASSASRFSGHGTTEPFGKVMTQPYVLSEPDDVETIMNWRERLIATVRKKCGRAYIEEAGERDRRSAS</sequence>
<gene>
    <name evidence="6" type="ORF">OBBRIDRAFT_789735</name>
</gene>
<feature type="domain" description="MYND-type" evidence="5">
    <location>
        <begin position="1"/>
        <end position="45"/>
    </location>
</feature>
<dbReference type="Gene3D" id="6.10.140.2220">
    <property type="match status" value="1"/>
</dbReference>
<proteinExistence type="predicted"/>
<dbReference type="Proteomes" id="UP000250043">
    <property type="component" value="Unassembled WGS sequence"/>
</dbReference>
<dbReference type="AlphaFoldDB" id="A0A8E2DQM4"/>
<evidence type="ECO:0000313" key="6">
    <source>
        <dbReference type="EMBL" id="OCH94029.1"/>
    </source>
</evidence>
<dbReference type="Pfam" id="PF01753">
    <property type="entry name" value="zf-MYND"/>
    <property type="match status" value="1"/>
</dbReference>
<dbReference type="GO" id="GO:0008270">
    <property type="term" value="F:zinc ion binding"/>
    <property type="evidence" value="ECO:0007669"/>
    <property type="project" value="UniProtKB-KW"/>
</dbReference>
<accession>A0A8E2DQM4</accession>
<evidence type="ECO:0000256" key="1">
    <source>
        <dbReference type="ARBA" id="ARBA00022723"/>
    </source>
</evidence>
<evidence type="ECO:0000256" key="2">
    <source>
        <dbReference type="ARBA" id="ARBA00022771"/>
    </source>
</evidence>
<dbReference type="EMBL" id="KV722348">
    <property type="protein sequence ID" value="OCH94029.1"/>
    <property type="molecule type" value="Genomic_DNA"/>
</dbReference>
<reference evidence="6 7" key="1">
    <citation type="submission" date="2016-07" db="EMBL/GenBank/DDBJ databases">
        <title>Draft genome of the white-rot fungus Obba rivulosa 3A-2.</title>
        <authorList>
            <consortium name="DOE Joint Genome Institute"/>
            <person name="Miettinen O."/>
            <person name="Riley R."/>
            <person name="Acob R."/>
            <person name="Barry K."/>
            <person name="Cullen D."/>
            <person name="De Vries R."/>
            <person name="Hainaut M."/>
            <person name="Hatakka A."/>
            <person name="Henrissat B."/>
            <person name="Hilden K."/>
            <person name="Kuo R."/>
            <person name="Labutti K."/>
            <person name="Lipzen A."/>
            <person name="Makela M.R."/>
            <person name="Sandor L."/>
            <person name="Spatafora J.W."/>
            <person name="Grigoriev I.V."/>
            <person name="Hibbett D.S."/>
        </authorList>
    </citation>
    <scope>NUCLEOTIDE SEQUENCE [LARGE SCALE GENOMIC DNA]</scope>
    <source>
        <strain evidence="6 7">3A-2</strain>
    </source>
</reference>